<sequence>MASQRIQLFISYTWDSEEHMEWVRLLAERFLYEDFDVILDQFDLEIGHDINFFIERSITESAYVLIIMTPKYKQKADNRIGGAGREYYIMNHYLMRDLNKKGGKYIPILRGVDRENSTPIMLYDRISVDLNEDPLDLFKFGRLVDHLRGKKRRPKANDPNALVFLGKPFNGQYRKIQETEESLTEEQLAILVDIVRGMHPQHDRFQDLPTIFRKWWTANPDVFKIAYKTVKTAEGVDTDQKEIIGFSCILPVSEQVFFDYKAGTLSEWQIGDRENDIITSDKNANQSFLLLQSIELLEKFWNVGNYGMSFTFSMLRHIGKLNQSPLKNRLKLFADGNKKGAGLLETHGFHKVVYENDSVDTRPRYLLDFGDQYLSRRPRLTVEQVNSYILSIYGEN</sequence>
<dbReference type="Pfam" id="PF13676">
    <property type="entry name" value="TIR_2"/>
    <property type="match status" value="1"/>
</dbReference>
<reference evidence="3" key="1">
    <citation type="submission" date="2011-09" db="EMBL/GenBank/DDBJ databases">
        <title>The permanent draft genome of Mucilaginibacter paludis DSM 18603.</title>
        <authorList>
            <consortium name="US DOE Joint Genome Institute (JGI-PGF)"/>
            <person name="Lucas S."/>
            <person name="Han J."/>
            <person name="Lapidus A."/>
            <person name="Bruce D."/>
            <person name="Goodwin L."/>
            <person name="Pitluck S."/>
            <person name="Peters L."/>
            <person name="Kyrpides N."/>
            <person name="Mavromatis K."/>
            <person name="Ivanova N."/>
            <person name="Mikhailova N."/>
            <person name="Held B."/>
            <person name="Detter J.C."/>
            <person name="Tapia R."/>
            <person name="Han C."/>
            <person name="Land M."/>
            <person name="Hauser L."/>
            <person name="Markowitz V."/>
            <person name="Cheng J.-F."/>
            <person name="Hugenholtz P."/>
            <person name="Woyke T."/>
            <person name="Wu D."/>
            <person name="Tindall B."/>
            <person name="Brambilla E."/>
            <person name="Klenk H.-P."/>
            <person name="Eisen J.A."/>
        </authorList>
    </citation>
    <scope>NUCLEOTIDE SEQUENCE [LARGE SCALE GENOMIC DNA]</scope>
    <source>
        <strain evidence="3">DSM 18603</strain>
    </source>
</reference>
<dbReference type="HOGENOM" id="CLU_661654_0_0_10"/>
<dbReference type="eggNOG" id="COG1262">
    <property type="taxonomic scope" value="Bacteria"/>
</dbReference>
<dbReference type="InterPro" id="IPR000157">
    <property type="entry name" value="TIR_dom"/>
</dbReference>
<dbReference type="OrthoDB" id="5149141at2"/>
<name>H1YAF3_9SPHI</name>
<accession>H1YAF3</accession>
<evidence type="ECO:0000313" key="3">
    <source>
        <dbReference type="EMBL" id="EHQ26996.1"/>
    </source>
</evidence>
<dbReference type="Proteomes" id="UP000002774">
    <property type="component" value="Chromosome"/>
</dbReference>
<dbReference type="AlphaFoldDB" id="H1YAF3"/>
<protein>
    <submittedName>
        <fullName evidence="3">SEFIR domain protein</fullName>
    </submittedName>
</protein>
<gene>
    <name evidence="3" type="ORF">Mucpa_2887</name>
</gene>
<proteinExistence type="predicted"/>
<organism evidence="3 4">
    <name type="scientific">Mucilaginibacter paludis DSM 18603</name>
    <dbReference type="NCBI Taxonomy" id="714943"/>
    <lineage>
        <taxon>Bacteria</taxon>
        <taxon>Pseudomonadati</taxon>
        <taxon>Bacteroidota</taxon>
        <taxon>Sphingobacteriia</taxon>
        <taxon>Sphingobacteriales</taxon>
        <taxon>Sphingobacteriaceae</taxon>
        <taxon>Mucilaginibacter</taxon>
    </lineage>
</organism>
<dbReference type="SUPFAM" id="SSF52200">
    <property type="entry name" value="Toll/Interleukin receptor TIR domain"/>
    <property type="match status" value="1"/>
</dbReference>
<dbReference type="STRING" id="714943.Mucpa_2887"/>
<dbReference type="RefSeq" id="WP_008507256.1">
    <property type="nucleotide sequence ID" value="NZ_CM001403.1"/>
</dbReference>
<keyword evidence="4" id="KW-1185">Reference proteome</keyword>
<feature type="domain" description="TIR" evidence="1">
    <location>
        <begin position="4"/>
        <end position="151"/>
    </location>
</feature>
<evidence type="ECO:0000259" key="2">
    <source>
        <dbReference type="PROSITE" id="PS51534"/>
    </source>
</evidence>
<dbReference type="PROSITE" id="PS51534">
    <property type="entry name" value="SEFIR"/>
    <property type="match status" value="1"/>
</dbReference>
<dbReference type="GO" id="GO:0007165">
    <property type="term" value="P:signal transduction"/>
    <property type="evidence" value="ECO:0007669"/>
    <property type="project" value="InterPro"/>
</dbReference>
<dbReference type="Gene3D" id="3.40.50.10140">
    <property type="entry name" value="Toll/interleukin-1 receptor homology (TIR) domain"/>
    <property type="match status" value="1"/>
</dbReference>
<dbReference type="InterPro" id="IPR013568">
    <property type="entry name" value="SEFIR_dom"/>
</dbReference>
<dbReference type="InterPro" id="IPR035897">
    <property type="entry name" value="Toll_tir_struct_dom_sf"/>
</dbReference>
<feature type="domain" description="SEFIR" evidence="2">
    <location>
        <begin position="5"/>
        <end position="139"/>
    </location>
</feature>
<dbReference type="EMBL" id="CM001403">
    <property type="protein sequence ID" value="EHQ26996.1"/>
    <property type="molecule type" value="Genomic_DNA"/>
</dbReference>
<evidence type="ECO:0000313" key="4">
    <source>
        <dbReference type="Proteomes" id="UP000002774"/>
    </source>
</evidence>
<dbReference type="PROSITE" id="PS50104">
    <property type="entry name" value="TIR"/>
    <property type="match status" value="1"/>
</dbReference>
<evidence type="ECO:0000259" key="1">
    <source>
        <dbReference type="PROSITE" id="PS50104"/>
    </source>
</evidence>